<dbReference type="PANTHER" id="PTHR43818:SF10">
    <property type="entry name" value="NADH-DEPENDENT DEHYDROGENASE-RELATED"/>
    <property type="match status" value="1"/>
</dbReference>
<dbReference type="InterPro" id="IPR006311">
    <property type="entry name" value="TAT_signal"/>
</dbReference>
<dbReference type="Gene3D" id="3.40.50.720">
    <property type="entry name" value="NAD(P)-binding Rossmann-like Domain"/>
    <property type="match status" value="1"/>
</dbReference>
<dbReference type="Pfam" id="PF01408">
    <property type="entry name" value="GFO_IDH_MocA"/>
    <property type="match status" value="1"/>
</dbReference>
<feature type="domain" description="Gfo/Idh/MocA-like oxidoreductase N-terminal" evidence="2">
    <location>
        <begin position="36"/>
        <end position="149"/>
    </location>
</feature>
<dbReference type="Proteomes" id="UP000366872">
    <property type="component" value="Unassembled WGS sequence"/>
</dbReference>
<dbReference type="PROSITE" id="PS51318">
    <property type="entry name" value="TAT"/>
    <property type="match status" value="1"/>
</dbReference>
<dbReference type="InterPro" id="IPR050463">
    <property type="entry name" value="Gfo/Idh/MocA_oxidrdct_glycsds"/>
</dbReference>
<dbReference type="InterPro" id="IPR036291">
    <property type="entry name" value="NAD(P)-bd_dom_sf"/>
</dbReference>
<keyword evidence="1" id="KW-0732">Signal</keyword>
<evidence type="ECO:0000313" key="4">
    <source>
        <dbReference type="Proteomes" id="UP000366872"/>
    </source>
</evidence>
<proteinExistence type="predicted"/>
<dbReference type="RefSeq" id="WP_136081644.1">
    <property type="nucleotide sequence ID" value="NZ_CAAHFG010000003.1"/>
</dbReference>
<keyword evidence="4" id="KW-1185">Reference proteome</keyword>
<dbReference type="PANTHER" id="PTHR43818">
    <property type="entry name" value="BCDNA.GH03377"/>
    <property type="match status" value="1"/>
</dbReference>
<organism evidence="3 4">
    <name type="scientific">Pontiella desulfatans</name>
    <dbReference type="NCBI Taxonomy" id="2750659"/>
    <lineage>
        <taxon>Bacteria</taxon>
        <taxon>Pseudomonadati</taxon>
        <taxon>Kiritimatiellota</taxon>
        <taxon>Kiritimatiellia</taxon>
        <taxon>Kiritimatiellales</taxon>
        <taxon>Pontiellaceae</taxon>
        <taxon>Pontiella</taxon>
    </lineage>
</organism>
<dbReference type="Gene3D" id="3.30.360.10">
    <property type="entry name" value="Dihydrodipicolinate Reductase, domain 2"/>
    <property type="match status" value="1"/>
</dbReference>
<evidence type="ECO:0000313" key="3">
    <source>
        <dbReference type="EMBL" id="VGO16095.1"/>
    </source>
</evidence>
<dbReference type="SUPFAM" id="SSF51735">
    <property type="entry name" value="NAD(P)-binding Rossmann-fold domains"/>
    <property type="match status" value="1"/>
</dbReference>
<protein>
    <submittedName>
        <fullName evidence="3">4-carboxy-2-hydroxymuconate-6-semialdehyde dehydrogenase</fullName>
    </submittedName>
</protein>
<accession>A0A6C2U817</accession>
<gene>
    <name evidence="3" type="primary">ligC_2</name>
    <name evidence="3" type="ORF">PDESU_04685</name>
</gene>
<evidence type="ECO:0000259" key="2">
    <source>
        <dbReference type="Pfam" id="PF01408"/>
    </source>
</evidence>
<feature type="chain" id="PRO_5025504096" evidence="1">
    <location>
        <begin position="31"/>
        <end position="441"/>
    </location>
</feature>
<dbReference type="GO" id="GO:0000166">
    <property type="term" value="F:nucleotide binding"/>
    <property type="evidence" value="ECO:0007669"/>
    <property type="project" value="InterPro"/>
</dbReference>
<evidence type="ECO:0000256" key="1">
    <source>
        <dbReference type="SAM" id="SignalP"/>
    </source>
</evidence>
<sequence length="441" mass="48925">MNIDTRRRTFLASSIATGAGLTLLPSGTLAAGNDKLNIALIGAYGRGRQHHHDLKTQNVVALCDVHGECMAMAAKEFPSAAQYTDWRKCLERKDLDAVVICTPDHHHAFISIWAMNRGLHVYCEKPLGDCVAEARAVREVYLKNKHKLATQHGTQRHALPNFDRVAEMIKGGAIGELKDVHTWGNRTHDKTAYLPATGAPPANIDWEQWIGPTQFHAYNPDYFDLKPGRGCLKWNMYDDFGSWQIGDMGSHTMDLAWNAIDADRPTKIKAFGDAVNPDVCPSELTAIFTMPANDWRDEIRLAWYQGGPRPKSPNSAIDLEKIGHGAMFKGSKGVLIADFNNRILVPLGKETGMDYYTPPKEPRAPIGGFMHQWFNACKGDLKTDCDFDYAGRMIETLMLGLAAHRAGKELTYDAKAGVVTNEPAANAFLSKTYRKGWELNG</sequence>
<dbReference type="EMBL" id="CAAHFG010000003">
    <property type="protein sequence ID" value="VGO16095.1"/>
    <property type="molecule type" value="Genomic_DNA"/>
</dbReference>
<name>A0A6C2U817_PONDE</name>
<dbReference type="SUPFAM" id="SSF55347">
    <property type="entry name" value="Glyceraldehyde-3-phosphate dehydrogenase-like, C-terminal domain"/>
    <property type="match status" value="1"/>
</dbReference>
<feature type="signal peptide" evidence="1">
    <location>
        <begin position="1"/>
        <end position="30"/>
    </location>
</feature>
<reference evidence="3 4" key="1">
    <citation type="submission" date="2019-04" db="EMBL/GenBank/DDBJ databases">
        <authorList>
            <person name="Van Vliet M D."/>
        </authorList>
    </citation>
    <scope>NUCLEOTIDE SEQUENCE [LARGE SCALE GENOMIC DNA]</scope>
    <source>
        <strain evidence="3 4">F1</strain>
    </source>
</reference>
<dbReference type="InterPro" id="IPR000683">
    <property type="entry name" value="Gfo/Idh/MocA-like_OxRdtase_N"/>
</dbReference>
<dbReference type="AlphaFoldDB" id="A0A6C2U817"/>